<dbReference type="PANTHER" id="PTHR11070">
    <property type="entry name" value="UVRD / RECB / PCRA DNA HELICASE FAMILY MEMBER"/>
    <property type="match status" value="1"/>
</dbReference>
<accession>A0A2H0RB79</accession>
<evidence type="ECO:0000256" key="9">
    <source>
        <dbReference type="ARBA" id="ARBA00023125"/>
    </source>
</evidence>
<evidence type="ECO:0000256" key="4">
    <source>
        <dbReference type="ARBA" id="ARBA00022763"/>
    </source>
</evidence>
<keyword evidence="5 15" id="KW-0378">Hydrolase</keyword>
<evidence type="ECO:0000313" key="19">
    <source>
        <dbReference type="Proteomes" id="UP000230214"/>
    </source>
</evidence>
<evidence type="ECO:0000256" key="15">
    <source>
        <dbReference type="PROSITE-ProRule" id="PRU00560"/>
    </source>
</evidence>
<keyword evidence="3 15" id="KW-0547">Nucleotide-binding</keyword>
<proteinExistence type="inferred from homology"/>
<reference evidence="18 19" key="1">
    <citation type="submission" date="2017-09" db="EMBL/GenBank/DDBJ databases">
        <title>Depth-based differentiation of microbial function through sediment-hosted aquifers and enrichment of novel symbionts in the deep terrestrial subsurface.</title>
        <authorList>
            <person name="Probst A.J."/>
            <person name="Ladd B."/>
            <person name="Jarett J.K."/>
            <person name="Geller-Mcgrath D.E."/>
            <person name="Sieber C.M."/>
            <person name="Emerson J.B."/>
            <person name="Anantharaman K."/>
            <person name="Thomas B.C."/>
            <person name="Malmstrom R."/>
            <person name="Stieglmeier M."/>
            <person name="Klingl A."/>
            <person name="Woyke T."/>
            <person name="Ryan C.M."/>
            <person name="Banfield J.F."/>
        </authorList>
    </citation>
    <scope>NUCLEOTIDE SEQUENCE [LARGE SCALE GENOMIC DNA]</scope>
    <source>
        <strain evidence="18">CG10_big_fil_rev_8_21_14_0_10_32_10</strain>
    </source>
</reference>
<dbReference type="GO" id="GO:0005829">
    <property type="term" value="C:cytosol"/>
    <property type="evidence" value="ECO:0007669"/>
    <property type="project" value="TreeGrafter"/>
</dbReference>
<evidence type="ECO:0000313" key="18">
    <source>
        <dbReference type="EMBL" id="PIR43791.1"/>
    </source>
</evidence>
<evidence type="ECO:0000256" key="7">
    <source>
        <dbReference type="ARBA" id="ARBA00022839"/>
    </source>
</evidence>
<sequence length="1038" mass="121500">MKAKSSFDKVYKKLNNEQKDAVNSISGPVLVIAGPGTGKTQILTLRIANIILKTDTEPNSILALTFTESGVKAMRERLASFIGKTAYYVNITTFHSFALDVLQNNPEYFLITRNSKVASDLEKLTIVQNILEKNPNSFEYLRPQGDIYYYSNYIIKCIQDLKREGITYKKYKEIIKDNKEIIKKLKNETKKITYKNQNIIRDLTKQLELKKIYKGYQQSLKKQNLYDFEDLINRVNNKFQKEETLLREYQEKYQYVLVDEFQDTNNSQYNILKNLTSFWGENADIFAVGDDEQSIYRFQGASMQNILNFTYDFPKAKIITLKQNYRSTQLILDSSRELIRNNKQSIEKYVGGIEKNLNSNIEFSESKIRYYNFSNGITESYFITTKIKELLEKGENPEDIAVLYRYNSDSIDIANILSKLGIMYNLEGGENILADSLIIKLVNLFKVILNSLKNQENLDLFTVLSYKFLGFDYVDNLKIARKAANKKIQIYDYILSNEFIEEKIVEKPEKYTEFLLEKIPSWQQFDQENTFTKTFENIIEESGYLTYLLKQKNSAENINKINSLYNEIKNWASSNKEFKLKNFLANIEILNANNLKITETDFDIISNSVTLCTVHKSKGLEFKYVFIYGFTDKKWGNNTVRELIKLPEGILISEVGGKKQEVMDNKEKNEEERRLFYVAITRAKQNVYITSANKYSTAWGEKETEKSMFYYELPQKNIQNIDIKKIENKSFIKKALEHTFVPTTNTNISKKEENLLKGLINSYKLSVTGLNTYLECPYKFKLNTLIKTPRSKAPYLSFGTAVHYALESMYRKFKEDSKLPKFDFLYNSYRFSLNKEILTKQENIVYQKKGQLVLKAYYEKYKDQFVKPEYLERLFGYGFSKVLVEDMELTGKVDRIELLKNESGIMYVKVIDYKTGKPKSRNEILGKTKNSDGAYKRQLVFYKILCDLDRSFKYKAKSFELDFVGDSKGVKPKKEVFEISEGEIKELKNIIVDTLHKIRNMEFNRTTDYNICNKCDYKNHCWPEGVPRLTFKQNNLEF</sequence>
<keyword evidence="10" id="KW-0234">DNA repair</keyword>
<comment type="caution">
    <text evidence="18">The sequence shown here is derived from an EMBL/GenBank/DDBJ whole genome shotgun (WGS) entry which is preliminary data.</text>
</comment>
<dbReference type="InterPro" id="IPR013986">
    <property type="entry name" value="DExx_box_DNA_helicase_dom_sf"/>
</dbReference>
<dbReference type="InterPro" id="IPR027417">
    <property type="entry name" value="P-loop_NTPase"/>
</dbReference>
<dbReference type="AlphaFoldDB" id="A0A2H0RB79"/>
<dbReference type="Pfam" id="PF00580">
    <property type="entry name" value="UvrD-helicase"/>
    <property type="match status" value="1"/>
</dbReference>
<dbReference type="InterPro" id="IPR000212">
    <property type="entry name" value="DNA_helicase_UvrD/REP"/>
</dbReference>
<comment type="catalytic activity">
    <reaction evidence="12">
        <text>Couples ATP hydrolysis with the unwinding of duplex DNA by translocating in the 3'-5' direction.</text>
        <dbReference type="EC" id="5.6.2.4"/>
    </reaction>
</comment>
<dbReference type="SUPFAM" id="SSF52540">
    <property type="entry name" value="P-loop containing nucleoside triphosphate hydrolases"/>
    <property type="match status" value="1"/>
</dbReference>
<dbReference type="Gene3D" id="1.10.10.160">
    <property type="match status" value="1"/>
</dbReference>
<dbReference type="PROSITE" id="PS51217">
    <property type="entry name" value="UVRD_HELICASE_CTER"/>
    <property type="match status" value="1"/>
</dbReference>
<comment type="catalytic activity">
    <reaction evidence="14">
        <text>ATP + H2O = ADP + phosphate + H(+)</text>
        <dbReference type="Rhea" id="RHEA:13065"/>
        <dbReference type="ChEBI" id="CHEBI:15377"/>
        <dbReference type="ChEBI" id="CHEBI:15378"/>
        <dbReference type="ChEBI" id="CHEBI:30616"/>
        <dbReference type="ChEBI" id="CHEBI:43474"/>
        <dbReference type="ChEBI" id="CHEBI:456216"/>
        <dbReference type="EC" id="5.6.2.4"/>
    </reaction>
</comment>
<feature type="domain" description="UvrD-like helicase C-terminal" evidence="17">
    <location>
        <begin position="329"/>
        <end position="619"/>
    </location>
</feature>
<protein>
    <recommendedName>
        <fullName evidence="13">DNA 3'-5' helicase</fullName>
        <ecNumber evidence="13">5.6.2.4</ecNumber>
    </recommendedName>
</protein>
<evidence type="ECO:0000256" key="10">
    <source>
        <dbReference type="ARBA" id="ARBA00023204"/>
    </source>
</evidence>
<dbReference type="EC" id="5.6.2.4" evidence="13"/>
<dbReference type="PROSITE" id="PS51198">
    <property type="entry name" value="UVRD_HELICASE_ATP_BIND"/>
    <property type="match status" value="1"/>
</dbReference>
<dbReference type="Pfam" id="PF12705">
    <property type="entry name" value="PDDEXK_1"/>
    <property type="match status" value="1"/>
</dbReference>
<dbReference type="Gene3D" id="3.40.50.300">
    <property type="entry name" value="P-loop containing nucleotide triphosphate hydrolases"/>
    <property type="match status" value="2"/>
</dbReference>
<keyword evidence="11" id="KW-0413">Isomerase</keyword>
<comment type="similarity">
    <text evidence="1">Belongs to the helicase family. UvrD subfamily.</text>
</comment>
<dbReference type="InterPro" id="IPR014016">
    <property type="entry name" value="UvrD-like_ATP-bd"/>
</dbReference>
<dbReference type="CDD" id="cd17932">
    <property type="entry name" value="DEXQc_UvrD"/>
    <property type="match status" value="1"/>
</dbReference>
<dbReference type="Pfam" id="PF13361">
    <property type="entry name" value="UvrD_C"/>
    <property type="match status" value="1"/>
</dbReference>
<dbReference type="EMBL" id="PCXU01000011">
    <property type="protein sequence ID" value="PIR43791.1"/>
    <property type="molecule type" value="Genomic_DNA"/>
</dbReference>
<keyword evidence="7" id="KW-0269">Exonuclease</keyword>
<keyword evidence="8 15" id="KW-0067">ATP-binding</keyword>
<evidence type="ECO:0000256" key="12">
    <source>
        <dbReference type="ARBA" id="ARBA00034617"/>
    </source>
</evidence>
<feature type="binding site" evidence="15">
    <location>
        <begin position="33"/>
        <end position="40"/>
    </location>
    <ligand>
        <name>ATP</name>
        <dbReference type="ChEBI" id="CHEBI:30616"/>
    </ligand>
</feature>
<dbReference type="InterPro" id="IPR014017">
    <property type="entry name" value="DNA_helicase_UvrD-like_C"/>
</dbReference>
<organism evidence="18 19">
    <name type="scientific">candidate division WWE3 bacterium CG10_big_fil_rev_8_21_14_0_10_32_10</name>
    <dbReference type="NCBI Taxonomy" id="1975090"/>
    <lineage>
        <taxon>Bacteria</taxon>
        <taxon>Katanobacteria</taxon>
    </lineage>
</organism>
<evidence type="ECO:0000256" key="13">
    <source>
        <dbReference type="ARBA" id="ARBA00034808"/>
    </source>
</evidence>
<evidence type="ECO:0000256" key="1">
    <source>
        <dbReference type="ARBA" id="ARBA00009922"/>
    </source>
</evidence>
<evidence type="ECO:0000256" key="3">
    <source>
        <dbReference type="ARBA" id="ARBA00022741"/>
    </source>
</evidence>
<evidence type="ECO:0000259" key="17">
    <source>
        <dbReference type="PROSITE" id="PS51217"/>
    </source>
</evidence>
<keyword evidence="6 15" id="KW-0347">Helicase</keyword>
<dbReference type="Gene3D" id="1.10.486.10">
    <property type="entry name" value="PCRA, domain 4"/>
    <property type="match status" value="1"/>
</dbReference>
<dbReference type="Gene3D" id="3.90.320.10">
    <property type="match status" value="1"/>
</dbReference>
<dbReference type="InterPro" id="IPR038726">
    <property type="entry name" value="PDDEXK_AddAB-type"/>
</dbReference>
<dbReference type="GO" id="GO:0003677">
    <property type="term" value="F:DNA binding"/>
    <property type="evidence" value="ECO:0007669"/>
    <property type="project" value="UniProtKB-KW"/>
</dbReference>
<keyword evidence="2" id="KW-0540">Nuclease</keyword>
<gene>
    <name evidence="18" type="ORF">COV24_00945</name>
</gene>
<dbReference type="InterPro" id="IPR011604">
    <property type="entry name" value="PDDEXK-like_dom_sf"/>
</dbReference>
<evidence type="ECO:0000256" key="2">
    <source>
        <dbReference type="ARBA" id="ARBA00022722"/>
    </source>
</evidence>
<evidence type="ECO:0000256" key="14">
    <source>
        <dbReference type="ARBA" id="ARBA00048988"/>
    </source>
</evidence>
<dbReference type="GO" id="GO:0005524">
    <property type="term" value="F:ATP binding"/>
    <property type="evidence" value="ECO:0007669"/>
    <property type="project" value="UniProtKB-UniRule"/>
</dbReference>
<evidence type="ECO:0000259" key="16">
    <source>
        <dbReference type="PROSITE" id="PS51198"/>
    </source>
</evidence>
<dbReference type="PANTHER" id="PTHR11070:SF67">
    <property type="entry name" value="DNA 3'-5' HELICASE"/>
    <property type="match status" value="1"/>
</dbReference>
<feature type="domain" description="UvrD-like helicase ATP-binding" evidence="16">
    <location>
        <begin position="12"/>
        <end position="328"/>
    </location>
</feature>
<keyword evidence="9" id="KW-0238">DNA-binding</keyword>
<name>A0A2H0RB79_UNCKA</name>
<dbReference type="GO" id="GO:0000725">
    <property type="term" value="P:recombinational repair"/>
    <property type="evidence" value="ECO:0007669"/>
    <property type="project" value="TreeGrafter"/>
</dbReference>
<dbReference type="Proteomes" id="UP000230214">
    <property type="component" value="Unassembled WGS sequence"/>
</dbReference>
<evidence type="ECO:0000256" key="8">
    <source>
        <dbReference type="ARBA" id="ARBA00022840"/>
    </source>
</evidence>
<dbReference type="GO" id="GO:0004527">
    <property type="term" value="F:exonuclease activity"/>
    <property type="evidence" value="ECO:0007669"/>
    <property type="project" value="UniProtKB-KW"/>
</dbReference>
<keyword evidence="4" id="KW-0227">DNA damage</keyword>
<evidence type="ECO:0000256" key="5">
    <source>
        <dbReference type="ARBA" id="ARBA00022801"/>
    </source>
</evidence>
<evidence type="ECO:0000256" key="6">
    <source>
        <dbReference type="ARBA" id="ARBA00022806"/>
    </source>
</evidence>
<evidence type="ECO:0000256" key="11">
    <source>
        <dbReference type="ARBA" id="ARBA00023235"/>
    </source>
</evidence>
<dbReference type="GO" id="GO:0043138">
    <property type="term" value="F:3'-5' DNA helicase activity"/>
    <property type="evidence" value="ECO:0007669"/>
    <property type="project" value="UniProtKB-EC"/>
</dbReference>